<keyword evidence="10" id="KW-1185">Reference proteome</keyword>
<dbReference type="EMBL" id="ML179406">
    <property type="protein sequence ID" value="THU88545.1"/>
    <property type="molecule type" value="Genomic_DNA"/>
</dbReference>
<feature type="transmembrane region" description="Helical" evidence="6">
    <location>
        <begin position="81"/>
        <end position="101"/>
    </location>
</feature>
<comment type="similarity">
    <text evidence="5">Belongs to the SAT4 family.</text>
</comment>
<gene>
    <name evidence="8" type="ORF">K435DRAFT_916961</name>
    <name evidence="9" type="ORF">K435DRAFT_938414</name>
</gene>
<keyword evidence="2 6" id="KW-0812">Transmembrane</keyword>
<dbReference type="InterPro" id="IPR049326">
    <property type="entry name" value="Rhodopsin_dom_fungi"/>
</dbReference>
<feature type="transmembrane region" description="Helical" evidence="6">
    <location>
        <begin position="218"/>
        <end position="240"/>
    </location>
</feature>
<evidence type="ECO:0000256" key="1">
    <source>
        <dbReference type="ARBA" id="ARBA00004141"/>
    </source>
</evidence>
<dbReference type="OrthoDB" id="444631at2759"/>
<feature type="transmembrane region" description="Helical" evidence="6">
    <location>
        <begin position="186"/>
        <end position="206"/>
    </location>
</feature>
<sequence>MAVTADQTRIASFALMPIAIIATLLRLFLRIKRRKLWWDDFFAFVSMFGIIVMWIGIIIFTSSEKHTRAIKVFGYYSVDNGFYATIWPARISILLTVIRLAMGQFRKLLKLMVVAFLITWAILDAQVWWVCEPQPGWKDREITQCMLGKDVAIAQLITDCLADFILIIAPVYLLSTLSMRSLRNRLLVVFSSTILTTIFSLVHAYAILKDLGYMEFMFAVIEIVVSLIVVNLSVLSSWIFGLKDDDSDSGPSAHMNTFLREQHIGRTRGHEVATIGLTTFTPAHIQITTEVDTGKGGIDGRERTVQLLSQFSEQLDDGGSVEKKFDY</sequence>
<evidence type="ECO:0000313" key="9">
    <source>
        <dbReference type="EMBL" id="THU99627.1"/>
    </source>
</evidence>
<evidence type="ECO:0000256" key="3">
    <source>
        <dbReference type="ARBA" id="ARBA00022989"/>
    </source>
</evidence>
<organism evidence="8 10">
    <name type="scientific">Dendrothele bispora (strain CBS 962.96)</name>
    <dbReference type="NCBI Taxonomy" id="1314807"/>
    <lineage>
        <taxon>Eukaryota</taxon>
        <taxon>Fungi</taxon>
        <taxon>Dikarya</taxon>
        <taxon>Basidiomycota</taxon>
        <taxon>Agaricomycotina</taxon>
        <taxon>Agaricomycetes</taxon>
        <taxon>Agaricomycetidae</taxon>
        <taxon>Agaricales</taxon>
        <taxon>Agaricales incertae sedis</taxon>
        <taxon>Dendrothele</taxon>
    </lineage>
</organism>
<comment type="subcellular location">
    <subcellularLocation>
        <location evidence="1">Membrane</location>
        <topology evidence="1">Multi-pass membrane protein</topology>
    </subcellularLocation>
</comment>
<protein>
    <recommendedName>
        <fullName evidence="7">Rhodopsin domain-containing protein</fullName>
    </recommendedName>
</protein>
<reference evidence="8 10" key="1">
    <citation type="journal article" date="2019" name="Nat. Ecol. Evol.">
        <title>Megaphylogeny resolves global patterns of mushroom evolution.</title>
        <authorList>
            <person name="Varga T."/>
            <person name="Krizsan K."/>
            <person name="Foldi C."/>
            <person name="Dima B."/>
            <person name="Sanchez-Garcia M."/>
            <person name="Sanchez-Ramirez S."/>
            <person name="Szollosi G.J."/>
            <person name="Szarkandi J.G."/>
            <person name="Papp V."/>
            <person name="Albert L."/>
            <person name="Andreopoulos W."/>
            <person name="Angelini C."/>
            <person name="Antonin V."/>
            <person name="Barry K.W."/>
            <person name="Bougher N.L."/>
            <person name="Buchanan P."/>
            <person name="Buyck B."/>
            <person name="Bense V."/>
            <person name="Catcheside P."/>
            <person name="Chovatia M."/>
            <person name="Cooper J."/>
            <person name="Damon W."/>
            <person name="Desjardin D."/>
            <person name="Finy P."/>
            <person name="Geml J."/>
            <person name="Haridas S."/>
            <person name="Hughes K."/>
            <person name="Justo A."/>
            <person name="Karasinski D."/>
            <person name="Kautmanova I."/>
            <person name="Kiss B."/>
            <person name="Kocsube S."/>
            <person name="Kotiranta H."/>
            <person name="LaButti K.M."/>
            <person name="Lechner B.E."/>
            <person name="Liimatainen K."/>
            <person name="Lipzen A."/>
            <person name="Lukacs Z."/>
            <person name="Mihaltcheva S."/>
            <person name="Morgado L.N."/>
            <person name="Niskanen T."/>
            <person name="Noordeloos M.E."/>
            <person name="Ohm R.A."/>
            <person name="Ortiz-Santana B."/>
            <person name="Ovrebo C."/>
            <person name="Racz N."/>
            <person name="Riley R."/>
            <person name="Savchenko A."/>
            <person name="Shiryaev A."/>
            <person name="Soop K."/>
            <person name="Spirin V."/>
            <person name="Szebenyi C."/>
            <person name="Tomsovsky M."/>
            <person name="Tulloss R.E."/>
            <person name="Uehling J."/>
            <person name="Grigoriev I.V."/>
            <person name="Vagvolgyi C."/>
            <person name="Papp T."/>
            <person name="Martin F.M."/>
            <person name="Miettinen O."/>
            <person name="Hibbett D.S."/>
            <person name="Nagy L.G."/>
        </authorList>
    </citation>
    <scope>NUCLEOTIDE SEQUENCE [LARGE SCALE GENOMIC DNA]</scope>
    <source>
        <strain evidence="8 10">CBS 962.96</strain>
    </source>
</reference>
<keyword evidence="3 6" id="KW-1133">Transmembrane helix</keyword>
<dbReference type="Proteomes" id="UP000297245">
    <property type="component" value="Unassembled WGS sequence"/>
</dbReference>
<feature type="domain" description="Rhodopsin" evidence="7">
    <location>
        <begin position="25"/>
        <end position="236"/>
    </location>
</feature>
<dbReference type="PANTHER" id="PTHR33048:SF92">
    <property type="entry name" value="INTEGRAL MEMBRANE PROTEIN"/>
    <property type="match status" value="1"/>
</dbReference>
<evidence type="ECO:0000259" key="7">
    <source>
        <dbReference type="Pfam" id="PF20684"/>
    </source>
</evidence>
<dbReference type="EMBL" id="ML179116">
    <property type="protein sequence ID" value="THU99627.1"/>
    <property type="molecule type" value="Genomic_DNA"/>
</dbReference>
<dbReference type="GO" id="GO:0016020">
    <property type="term" value="C:membrane"/>
    <property type="evidence" value="ECO:0007669"/>
    <property type="project" value="UniProtKB-SubCell"/>
</dbReference>
<feature type="transmembrane region" description="Helical" evidence="6">
    <location>
        <begin position="108"/>
        <end position="131"/>
    </location>
</feature>
<dbReference type="Pfam" id="PF20684">
    <property type="entry name" value="Fung_rhodopsin"/>
    <property type="match status" value="1"/>
</dbReference>
<evidence type="ECO:0000313" key="8">
    <source>
        <dbReference type="EMBL" id="THU88545.1"/>
    </source>
</evidence>
<evidence type="ECO:0000313" key="10">
    <source>
        <dbReference type="Proteomes" id="UP000297245"/>
    </source>
</evidence>
<dbReference type="InterPro" id="IPR052337">
    <property type="entry name" value="SAT4-like"/>
</dbReference>
<name>A0A4V4HDU7_DENBC</name>
<evidence type="ECO:0000256" key="2">
    <source>
        <dbReference type="ARBA" id="ARBA00022692"/>
    </source>
</evidence>
<evidence type="ECO:0000256" key="5">
    <source>
        <dbReference type="ARBA" id="ARBA00038359"/>
    </source>
</evidence>
<feature type="transmembrane region" description="Helical" evidence="6">
    <location>
        <begin position="12"/>
        <end position="29"/>
    </location>
</feature>
<dbReference type="PANTHER" id="PTHR33048">
    <property type="entry name" value="PTH11-LIKE INTEGRAL MEMBRANE PROTEIN (AFU_ORTHOLOGUE AFUA_5G11245)"/>
    <property type="match status" value="1"/>
</dbReference>
<feature type="transmembrane region" description="Helical" evidence="6">
    <location>
        <begin position="151"/>
        <end position="174"/>
    </location>
</feature>
<proteinExistence type="inferred from homology"/>
<accession>A0A4V4HDU7</accession>
<feature type="transmembrane region" description="Helical" evidence="6">
    <location>
        <begin position="41"/>
        <end position="61"/>
    </location>
</feature>
<evidence type="ECO:0000256" key="6">
    <source>
        <dbReference type="SAM" id="Phobius"/>
    </source>
</evidence>
<dbReference type="AlphaFoldDB" id="A0A4V4HDU7"/>
<evidence type="ECO:0000256" key="4">
    <source>
        <dbReference type="ARBA" id="ARBA00023136"/>
    </source>
</evidence>
<keyword evidence="4 6" id="KW-0472">Membrane</keyword>